<dbReference type="AlphaFoldDB" id="A0A5B7ITZ5"/>
<gene>
    <name evidence="1" type="ORF">E2C01_082233</name>
</gene>
<evidence type="ECO:0000313" key="2">
    <source>
        <dbReference type="Proteomes" id="UP000324222"/>
    </source>
</evidence>
<dbReference type="EMBL" id="VSRR010074311">
    <property type="protein sequence ID" value="MPC87372.1"/>
    <property type="molecule type" value="Genomic_DNA"/>
</dbReference>
<name>A0A5B7ITZ5_PORTR</name>
<comment type="caution">
    <text evidence="1">The sequence shown here is derived from an EMBL/GenBank/DDBJ whole genome shotgun (WGS) entry which is preliminary data.</text>
</comment>
<accession>A0A5B7ITZ5</accession>
<protein>
    <submittedName>
        <fullName evidence="1">Uncharacterized protein</fullName>
    </submittedName>
</protein>
<reference evidence="1 2" key="1">
    <citation type="submission" date="2019-05" db="EMBL/GenBank/DDBJ databases">
        <title>Another draft genome of Portunus trituberculatus and its Hox gene families provides insights of decapod evolution.</title>
        <authorList>
            <person name="Jeong J.-H."/>
            <person name="Song I."/>
            <person name="Kim S."/>
            <person name="Choi T."/>
            <person name="Kim D."/>
            <person name="Ryu S."/>
            <person name="Kim W."/>
        </authorList>
    </citation>
    <scope>NUCLEOTIDE SEQUENCE [LARGE SCALE GENOMIC DNA]</scope>
    <source>
        <tissue evidence="1">Muscle</tissue>
    </source>
</reference>
<sequence length="98" mass="10855">MIKAWKEAKAKSTFNRIVTLYYNIFTSGKTRLYEALASRSDDHGTSGSDLAQPVYGCGVWRQRWRGEQQHVRVTGVLPGCHIGRAAVFTLNGSTAPVI</sequence>
<organism evidence="1 2">
    <name type="scientific">Portunus trituberculatus</name>
    <name type="common">Swimming crab</name>
    <name type="synonym">Neptunus trituberculatus</name>
    <dbReference type="NCBI Taxonomy" id="210409"/>
    <lineage>
        <taxon>Eukaryota</taxon>
        <taxon>Metazoa</taxon>
        <taxon>Ecdysozoa</taxon>
        <taxon>Arthropoda</taxon>
        <taxon>Crustacea</taxon>
        <taxon>Multicrustacea</taxon>
        <taxon>Malacostraca</taxon>
        <taxon>Eumalacostraca</taxon>
        <taxon>Eucarida</taxon>
        <taxon>Decapoda</taxon>
        <taxon>Pleocyemata</taxon>
        <taxon>Brachyura</taxon>
        <taxon>Eubrachyura</taxon>
        <taxon>Portunoidea</taxon>
        <taxon>Portunidae</taxon>
        <taxon>Portuninae</taxon>
        <taxon>Portunus</taxon>
    </lineage>
</organism>
<keyword evidence="2" id="KW-1185">Reference proteome</keyword>
<proteinExistence type="predicted"/>
<dbReference type="Proteomes" id="UP000324222">
    <property type="component" value="Unassembled WGS sequence"/>
</dbReference>
<evidence type="ECO:0000313" key="1">
    <source>
        <dbReference type="EMBL" id="MPC87372.1"/>
    </source>
</evidence>